<proteinExistence type="predicted"/>
<dbReference type="InterPro" id="IPR011041">
    <property type="entry name" value="Quinoprot_gluc/sorb_DH_b-prop"/>
</dbReference>
<feature type="signal peptide" evidence="2">
    <location>
        <begin position="1"/>
        <end position="17"/>
    </location>
</feature>
<dbReference type="Pfam" id="PF08305">
    <property type="entry name" value="NPCBM"/>
    <property type="match status" value="1"/>
</dbReference>
<evidence type="ECO:0000313" key="5">
    <source>
        <dbReference type="Proteomes" id="UP001157974"/>
    </source>
</evidence>
<dbReference type="InterPro" id="IPR032812">
    <property type="entry name" value="SbsA_Ig"/>
</dbReference>
<dbReference type="InterPro" id="IPR011042">
    <property type="entry name" value="6-blade_b-propeller_TolB-like"/>
</dbReference>
<dbReference type="InterPro" id="IPR008979">
    <property type="entry name" value="Galactose-bd-like_sf"/>
</dbReference>
<dbReference type="PANTHER" id="PTHR19328:SF13">
    <property type="entry name" value="HIPL1 PROTEIN"/>
    <property type="match status" value="1"/>
</dbReference>
<feature type="chain" id="PRO_5043776346" description="Glycosyl hydrolase family 98 putative carbohydrate-binding module domain-containing protein" evidence="2">
    <location>
        <begin position="18"/>
        <end position="1093"/>
    </location>
</feature>
<organism evidence="4 5">
    <name type="scientific">Rhodosorus marinus</name>
    <dbReference type="NCBI Taxonomy" id="101924"/>
    <lineage>
        <taxon>Eukaryota</taxon>
        <taxon>Rhodophyta</taxon>
        <taxon>Stylonematophyceae</taxon>
        <taxon>Stylonematales</taxon>
        <taxon>Stylonemataceae</taxon>
        <taxon>Rhodosorus</taxon>
    </lineage>
</organism>
<dbReference type="AlphaFoldDB" id="A0AAV8UX37"/>
<dbReference type="SUPFAM" id="SSF50952">
    <property type="entry name" value="Soluble quinoprotein glucose dehydrogenase"/>
    <property type="match status" value="1"/>
</dbReference>
<dbReference type="Pfam" id="PF07995">
    <property type="entry name" value="GSDH"/>
    <property type="match status" value="1"/>
</dbReference>
<evidence type="ECO:0000313" key="4">
    <source>
        <dbReference type="EMBL" id="KAJ8905602.1"/>
    </source>
</evidence>
<accession>A0AAV8UX37</accession>
<dbReference type="Gene3D" id="2.60.120.1060">
    <property type="entry name" value="NPCBM/NEW2 domain"/>
    <property type="match status" value="1"/>
</dbReference>
<dbReference type="Gene3D" id="2.60.40.1220">
    <property type="match status" value="2"/>
</dbReference>
<gene>
    <name evidence="4" type="ORF">NDN08_002108</name>
</gene>
<dbReference type="Pfam" id="PF13205">
    <property type="entry name" value="Big_5"/>
    <property type="match status" value="2"/>
</dbReference>
<evidence type="ECO:0000256" key="1">
    <source>
        <dbReference type="ARBA" id="ARBA00022729"/>
    </source>
</evidence>
<dbReference type="InterPro" id="IPR013222">
    <property type="entry name" value="Glyco_hyd_98_carb-bd"/>
</dbReference>
<name>A0AAV8UX37_9RHOD</name>
<evidence type="ECO:0000259" key="3">
    <source>
        <dbReference type="SMART" id="SM00776"/>
    </source>
</evidence>
<keyword evidence="5" id="KW-1185">Reference proteome</keyword>
<evidence type="ECO:0000256" key="2">
    <source>
        <dbReference type="SAM" id="SignalP"/>
    </source>
</evidence>
<sequence>MGLKLICLLVLVWVGRGEVTVEMENLVHEVAVDGDFMTPIDVDWIPGDVSRMIVCEKRGIIHLAINGVVQSKPFLDISDRIVSLAGRGLISCLIDTQFNKHPFLYVQYVDRRLNTPDDGVKSGKIVRFRVSRDLTRAFGEVVLIGKQVPPATGCGLNKSIFSKDVICLDSKHHNMGGLAMSPSGNIFISLGDAQAPPDFEDTAFRTQDLEFMGGKILCITRTGAPCRSNPFRGGGPNAAKVWNYGLRNPFRISYDRVFRTPLVPQVGYATKEAVFRGMKGLNFGWPCVEGDVDNIKVHGNKLCADIRTGKSKLGTKRALWIYARNEGTAVTGALRLDSTKWPQAIRNRVAVADFTFRWIKLINPSEAGGMKGKPQTMISDVAGVVQIKQGPDGWLYYVSLGAQKIFRVRFQIDKSRPTVVQMTPPQGAKEVEITSMLTVKFSKRINPKAVNGKNIKLRNRSRNQLVRSKLTYLPSTHSVVISPRGMLSAKADYEIVVSRNLMDTQGRKMRNPFRSRFTTGTGFSRFVSDLKWLEAVNGRKQVDVLRDRQQEVEGVARIPPISIRGEEFAKGVAVVADSLVRLALPPNCKRLQAVIGVDDVRTVFVPVEVFFEVRTWSSSKGQKRVFRNARPLTRTARGMSIDVDVRGAKVVALVTKRTERTKPALGIGSWADARFRCGAFDRSNPKIKQVLPAGRIGVKQAIEVVFSEPMDVQSTMDAAQLVQPIALGGYDIGFRASFSADQRRMFIRPSQELLADTEYKLMVRKRAEDLNGNPLTSGIVRTFRTRLEEAVGQKVGLFNLIRRTVRPLGRFNKIEEGKRINIVPVAEVDYLVPGKCAKLTMRVDAVNGARNIAVAVKGVSGRVLCNSGTVNPSAGKNMDCNVRGLDQITIRATGAGGAAQLSSATFDCAPQTTKKRQCSFGRMPSTFKIGDTINYNVKCFDYRGAPVPPQEYNLRVLLVHCATVCHEHLEQTILQKANGSYKVQDHGDFFYLEFQAGFLSDKTTFVETRQIRPQTSTVSVSTMPTGVKVSADSVSGPSPLRAIVVVGSNFTVNALRAPGNTKFKFWEDDRSAGPTRWFIFNKSEVKKLNAVYG</sequence>
<feature type="domain" description="Glycosyl hydrolase family 98 putative carbohydrate-binding module" evidence="3">
    <location>
        <begin position="521"/>
        <end position="677"/>
    </location>
</feature>
<dbReference type="Gene3D" id="2.120.10.30">
    <property type="entry name" value="TolB, C-terminal domain"/>
    <property type="match status" value="1"/>
</dbReference>
<dbReference type="InterPro" id="IPR038637">
    <property type="entry name" value="NPCBM_sf"/>
</dbReference>
<dbReference type="InterPro" id="IPR014755">
    <property type="entry name" value="Cu-Rt/internalin_Ig-like"/>
</dbReference>
<dbReference type="EMBL" id="JAMWBK010000004">
    <property type="protein sequence ID" value="KAJ8905602.1"/>
    <property type="molecule type" value="Genomic_DNA"/>
</dbReference>
<dbReference type="PANTHER" id="PTHR19328">
    <property type="entry name" value="HEDGEHOG-INTERACTING PROTEIN"/>
    <property type="match status" value="1"/>
</dbReference>
<comment type="caution">
    <text evidence="4">The sequence shown here is derived from an EMBL/GenBank/DDBJ whole genome shotgun (WGS) entry which is preliminary data.</text>
</comment>
<protein>
    <recommendedName>
        <fullName evidence="3">Glycosyl hydrolase family 98 putative carbohydrate-binding module domain-containing protein</fullName>
    </recommendedName>
</protein>
<dbReference type="SUPFAM" id="SSF49785">
    <property type="entry name" value="Galactose-binding domain-like"/>
    <property type="match status" value="1"/>
</dbReference>
<dbReference type="InterPro" id="IPR012938">
    <property type="entry name" value="Glc/Sorbosone_DH"/>
</dbReference>
<dbReference type="Proteomes" id="UP001157974">
    <property type="component" value="Unassembled WGS sequence"/>
</dbReference>
<reference evidence="4 5" key="1">
    <citation type="journal article" date="2023" name="Nat. Commun.">
        <title>Origin of minicircular mitochondrial genomes in red algae.</title>
        <authorList>
            <person name="Lee Y."/>
            <person name="Cho C.H."/>
            <person name="Lee Y.M."/>
            <person name="Park S.I."/>
            <person name="Yang J.H."/>
            <person name="West J.A."/>
            <person name="Bhattacharya D."/>
            <person name="Yoon H.S."/>
        </authorList>
    </citation>
    <scope>NUCLEOTIDE SEQUENCE [LARGE SCALE GENOMIC DNA]</scope>
    <source>
        <strain evidence="4 5">CCMP1338</strain>
        <tissue evidence="4">Whole cell</tissue>
    </source>
</reference>
<dbReference type="SMART" id="SM00776">
    <property type="entry name" value="NPCBM"/>
    <property type="match status" value="1"/>
</dbReference>
<keyword evidence="1 2" id="KW-0732">Signal</keyword>